<keyword evidence="2" id="KW-0378">Hydrolase</keyword>
<dbReference type="PANTHER" id="PTHR43283">
    <property type="entry name" value="BETA-LACTAMASE-RELATED"/>
    <property type="match status" value="1"/>
</dbReference>
<sequence>MHRTRSLLRKILLFTLLLSLGYLIVYIARALPILTGFGAKHLCSCRFVAHRSDSSILVNELSRFPYRLADYQTNESDSFATATILGLVTRKAAYRAGAGCVLLMDEDATAPTIPQLASRGSSQLSTFQIPTDTLAYPGVNYQQLDTILEWAFSEPDVEHLKNTKAIAIIYNDTLVAERYAPGFSSETLMPGWSMTKSVINALVGISVQQGKFSVNDPAPISEWKNGPRHRITWNYLMRMSSGLAWDETYFGVSDVTRMLYLSEDMASVAINQPLKAKPGRYWYYSSGTTNILSWLLRQQWGDDAYYNLPYEKLFHPLGMSSAVIEADLSGTFVGSSYMLATTRDWAKFGLLYYHHGVWQGKQLLPKGWIDYTTKPVEDAPFRKYGAQFWLNAGERDRPDRREFPDVPSELFFAQGFDEQSIFILPSHKLVIVRLGITSRGDFDKNYFLSELIKAFPTL</sequence>
<evidence type="ECO:0000259" key="1">
    <source>
        <dbReference type="Pfam" id="PF00144"/>
    </source>
</evidence>
<dbReference type="InterPro" id="IPR050789">
    <property type="entry name" value="Diverse_Enzym_Activities"/>
</dbReference>
<accession>A0AA49JKL8</accession>
<name>A0AA49JKL8_9BACT</name>
<dbReference type="GO" id="GO:0016787">
    <property type="term" value="F:hydrolase activity"/>
    <property type="evidence" value="ECO:0007669"/>
    <property type="project" value="UniProtKB-KW"/>
</dbReference>
<dbReference type="EMBL" id="CP120682">
    <property type="protein sequence ID" value="WKN40345.1"/>
    <property type="molecule type" value="Genomic_DNA"/>
</dbReference>
<organism evidence="2">
    <name type="scientific">Roseihalotalea indica</name>
    <dbReference type="NCBI Taxonomy" id="2867963"/>
    <lineage>
        <taxon>Bacteria</taxon>
        <taxon>Pseudomonadati</taxon>
        <taxon>Bacteroidota</taxon>
        <taxon>Cytophagia</taxon>
        <taxon>Cytophagales</taxon>
        <taxon>Catalimonadaceae</taxon>
        <taxon>Roseihalotalea</taxon>
    </lineage>
</organism>
<dbReference type="InterPro" id="IPR001466">
    <property type="entry name" value="Beta-lactam-related"/>
</dbReference>
<reference evidence="2" key="1">
    <citation type="journal article" date="2023" name="Comput. Struct. Biotechnol. J.">
        <title>Discovery of a novel marine Bacteroidetes with a rich repertoire of carbohydrate-active enzymes.</title>
        <authorList>
            <person name="Chen B."/>
            <person name="Liu G."/>
            <person name="Chen Q."/>
            <person name="Wang H."/>
            <person name="Liu L."/>
            <person name="Tang K."/>
        </authorList>
    </citation>
    <scope>NUCLEOTIDE SEQUENCE</scope>
    <source>
        <strain evidence="2">TK19036</strain>
    </source>
</reference>
<dbReference type="InterPro" id="IPR012338">
    <property type="entry name" value="Beta-lactam/transpept-like"/>
</dbReference>
<dbReference type="Pfam" id="PF00144">
    <property type="entry name" value="Beta-lactamase"/>
    <property type="match status" value="1"/>
</dbReference>
<feature type="domain" description="Beta-lactamase-related" evidence="1">
    <location>
        <begin position="165"/>
        <end position="434"/>
    </location>
</feature>
<reference evidence="2" key="2">
    <citation type="journal article" date="2024" name="Antonie Van Leeuwenhoek">
        <title>Roseihalotalea indica gen. nov., sp. nov., a halophilic Bacteroidetes from mesopelagic Southwest Indian Ocean with higher carbohydrate metabolic potential.</title>
        <authorList>
            <person name="Chen B."/>
            <person name="Zhang M."/>
            <person name="Lin D."/>
            <person name="Ye J."/>
            <person name="Tang K."/>
        </authorList>
    </citation>
    <scope>NUCLEOTIDE SEQUENCE</scope>
    <source>
        <strain evidence="2">TK19036</strain>
    </source>
</reference>
<gene>
    <name evidence="2" type="ORF">K4G66_14465</name>
</gene>
<dbReference type="PANTHER" id="PTHR43283:SF7">
    <property type="entry name" value="BETA-LACTAMASE-RELATED DOMAIN-CONTAINING PROTEIN"/>
    <property type="match status" value="1"/>
</dbReference>
<protein>
    <submittedName>
        <fullName evidence="2">Serine hydrolase</fullName>
    </submittedName>
</protein>
<evidence type="ECO:0000313" key="2">
    <source>
        <dbReference type="EMBL" id="WKN40345.1"/>
    </source>
</evidence>
<dbReference type="Gene3D" id="3.40.710.10">
    <property type="entry name" value="DD-peptidase/beta-lactamase superfamily"/>
    <property type="match status" value="1"/>
</dbReference>
<dbReference type="SUPFAM" id="SSF56601">
    <property type="entry name" value="beta-lactamase/transpeptidase-like"/>
    <property type="match status" value="1"/>
</dbReference>
<dbReference type="AlphaFoldDB" id="A0AA49JKL8"/>
<proteinExistence type="predicted"/>